<keyword evidence="4" id="KW-1185">Reference proteome</keyword>
<dbReference type="Proteomes" id="UP000229366">
    <property type="component" value="Unassembled WGS sequence"/>
</dbReference>
<dbReference type="RefSeq" id="WP_100378434.1">
    <property type="nucleotide sequence ID" value="NZ_CBCSBW010000004.1"/>
</dbReference>
<evidence type="ECO:0000313" key="3">
    <source>
        <dbReference type="EMBL" id="PJI82652.1"/>
    </source>
</evidence>
<sequence>MNIINLPALLLSVFTLLGLSACSTDKLEARLQADPQCKSVMNQKTGALMPCPGSDKAFYKSIPSLNPVPPKTAVVLTSGSQASPNLQSDSAKPSAMPLECKPQLHQKSGSLMPCPAP</sequence>
<name>A0A2M8VXU0_9BURK</name>
<reference evidence="3 4" key="1">
    <citation type="submission" date="2017-11" db="EMBL/GenBank/DDBJ databases">
        <title>Genomic Encyclopedia of Type Strains, Phase III (KMG-III): the genomes of soil and plant-associated and newly described type strains.</title>
        <authorList>
            <person name="Whitman W."/>
        </authorList>
    </citation>
    <scope>NUCLEOTIDE SEQUENCE [LARGE SCALE GENOMIC DNA]</scope>
    <source>
        <strain evidence="3 4">UB-Domo-W1</strain>
    </source>
</reference>
<protein>
    <recommendedName>
        <fullName evidence="5">Lipoprotein</fullName>
    </recommendedName>
</protein>
<proteinExistence type="predicted"/>
<feature type="chain" id="PRO_5014928849" description="Lipoprotein" evidence="2">
    <location>
        <begin position="22"/>
        <end position="117"/>
    </location>
</feature>
<keyword evidence="2" id="KW-0732">Signal</keyword>
<evidence type="ECO:0000256" key="1">
    <source>
        <dbReference type="SAM" id="MobiDB-lite"/>
    </source>
</evidence>
<evidence type="ECO:0000256" key="2">
    <source>
        <dbReference type="SAM" id="SignalP"/>
    </source>
</evidence>
<feature type="signal peptide" evidence="2">
    <location>
        <begin position="1"/>
        <end position="21"/>
    </location>
</feature>
<feature type="compositionally biased region" description="Polar residues" evidence="1">
    <location>
        <begin position="75"/>
        <end position="91"/>
    </location>
</feature>
<dbReference type="AlphaFoldDB" id="A0A2M8VXU0"/>
<accession>A0A2M8VXU0</accession>
<evidence type="ECO:0000313" key="4">
    <source>
        <dbReference type="Proteomes" id="UP000229366"/>
    </source>
</evidence>
<feature type="region of interest" description="Disordered" evidence="1">
    <location>
        <begin position="75"/>
        <end position="117"/>
    </location>
</feature>
<dbReference type="OrthoDB" id="9134240at2"/>
<evidence type="ECO:0008006" key="5">
    <source>
        <dbReference type="Google" id="ProtNLM"/>
    </source>
</evidence>
<dbReference type="EMBL" id="PGTX01000001">
    <property type="protein sequence ID" value="PJI82652.1"/>
    <property type="molecule type" value="Genomic_DNA"/>
</dbReference>
<organism evidence="3 4">
    <name type="scientific">Polynucleobacter brandtiae</name>
    <dbReference type="NCBI Taxonomy" id="1938816"/>
    <lineage>
        <taxon>Bacteria</taxon>
        <taxon>Pseudomonadati</taxon>
        <taxon>Pseudomonadota</taxon>
        <taxon>Betaproteobacteria</taxon>
        <taxon>Burkholderiales</taxon>
        <taxon>Burkholderiaceae</taxon>
        <taxon>Polynucleobacter</taxon>
    </lineage>
</organism>
<comment type="caution">
    <text evidence="3">The sequence shown here is derived from an EMBL/GenBank/DDBJ whole genome shotgun (WGS) entry which is preliminary data.</text>
</comment>
<gene>
    <name evidence="3" type="ORF">B0G85_0026</name>
</gene>